<dbReference type="GeneID" id="90929169"/>
<proteinExistence type="predicted"/>
<comment type="caution">
    <text evidence="2">The sequence shown here is derived from an EMBL/GenBank/DDBJ whole genome shotgun (WGS) entry which is preliminary data.</text>
</comment>
<feature type="compositionally biased region" description="Basic and acidic residues" evidence="1">
    <location>
        <begin position="1"/>
        <end position="14"/>
    </location>
</feature>
<gene>
    <name evidence="2" type="ORF">BG653_01880</name>
</gene>
<protein>
    <submittedName>
        <fullName evidence="2">Uncharacterized protein</fullName>
    </submittedName>
</protein>
<evidence type="ECO:0000256" key="1">
    <source>
        <dbReference type="SAM" id="MobiDB-lite"/>
    </source>
</evidence>
<accession>A0ABX3Y137</accession>
<sequence length="43" mass="4612">MRGRTDGTECRRLGGDGMTDGTHMFGPVLGDVAKQVYGRAERG</sequence>
<dbReference type="Proteomes" id="UP000194225">
    <property type="component" value="Unassembled WGS sequence"/>
</dbReference>
<dbReference type="EMBL" id="MIGA01000009">
    <property type="protein sequence ID" value="OSY46513.1"/>
    <property type="molecule type" value="Genomic_DNA"/>
</dbReference>
<reference evidence="2 3" key="1">
    <citation type="submission" date="2016-09" db="EMBL/GenBank/DDBJ databases">
        <title>Streptomyces platensis DSM40041, a candidate organism with high potential of specific P450 cytochromes.</title>
        <authorList>
            <person name="Grumaz C."/>
            <person name="Vainshtein Y."/>
            <person name="Kirstahler P."/>
            <person name="Sohn K."/>
        </authorList>
    </citation>
    <scope>NUCLEOTIDE SEQUENCE [LARGE SCALE GENOMIC DNA]</scope>
    <source>
        <strain evidence="2 3">DSM 40041</strain>
    </source>
</reference>
<feature type="region of interest" description="Disordered" evidence="1">
    <location>
        <begin position="1"/>
        <end position="23"/>
    </location>
</feature>
<organism evidence="2 3">
    <name type="scientific">Streptomyces platensis</name>
    <dbReference type="NCBI Taxonomy" id="58346"/>
    <lineage>
        <taxon>Bacteria</taxon>
        <taxon>Bacillati</taxon>
        <taxon>Actinomycetota</taxon>
        <taxon>Actinomycetes</taxon>
        <taxon>Kitasatosporales</taxon>
        <taxon>Streptomycetaceae</taxon>
        <taxon>Streptomyces</taxon>
    </lineage>
</organism>
<name>A0ABX3Y137_STRPT</name>
<evidence type="ECO:0000313" key="2">
    <source>
        <dbReference type="EMBL" id="OSY46513.1"/>
    </source>
</evidence>
<evidence type="ECO:0000313" key="3">
    <source>
        <dbReference type="Proteomes" id="UP000194225"/>
    </source>
</evidence>
<keyword evidence="3" id="KW-1185">Reference proteome</keyword>
<dbReference type="RefSeq" id="WP_280117042.1">
    <property type="nucleotide sequence ID" value="NZ_BAABSS010000014.1"/>
</dbReference>